<protein>
    <recommendedName>
        <fullName evidence="4">Oligopeptide transport permease C-like N-terminal domain-containing protein</fullName>
    </recommendedName>
</protein>
<name>A0ABQ3V7I7_9CHLR</name>
<dbReference type="RefSeq" id="WP_201359799.1">
    <property type="nucleotide sequence ID" value="NZ_BNJJ01000001.1"/>
</dbReference>
<organism evidence="2 3">
    <name type="scientific">Dictyobacter formicarum</name>
    <dbReference type="NCBI Taxonomy" id="2778368"/>
    <lineage>
        <taxon>Bacteria</taxon>
        <taxon>Bacillati</taxon>
        <taxon>Chloroflexota</taxon>
        <taxon>Ktedonobacteria</taxon>
        <taxon>Ktedonobacterales</taxon>
        <taxon>Dictyobacteraceae</taxon>
        <taxon>Dictyobacter</taxon>
    </lineage>
</organism>
<keyword evidence="1" id="KW-0472">Membrane</keyword>
<gene>
    <name evidence="2" type="ORF">KSZ_00980</name>
</gene>
<comment type="caution">
    <text evidence="2">The sequence shown here is derived from an EMBL/GenBank/DDBJ whole genome shotgun (WGS) entry which is preliminary data.</text>
</comment>
<keyword evidence="1" id="KW-1133">Transmembrane helix</keyword>
<evidence type="ECO:0000256" key="1">
    <source>
        <dbReference type="SAM" id="Phobius"/>
    </source>
</evidence>
<feature type="transmembrane region" description="Helical" evidence="1">
    <location>
        <begin position="50"/>
        <end position="68"/>
    </location>
</feature>
<evidence type="ECO:0008006" key="4">
    <source>
        <dbReference type="Google" id="ProtNLM"/>
    </source>
</evidence>
<keyword evidence="3" id="KW-1185">Reference proteome</keyword>
<evidence type="ECO:0000313" key="3">
    <source>
        <dbReference type="Proteomes" id="UP000635565"/>
    </source>
</evidence>
<sequence>MKYSFRGFSSPLGARNSKSLGGAPDELDRWMVRCRLSMFKAIYRLRQHRWRVAGILLIFCLLATVWLLPMPDETEAVQTIHNRETTLMTGLQKICDHPQQVFQHFGYPLTKVPDKSTLSLLPTSAEMQLRKQGDMTYDPAKDILCTVGGTGIYTRYVQHTKN</sequence>
<keyword evidence="1" id="KW-0812">Transmembrane</keyword>
<proteinExistence type="predicted"/>
<accession>A0ABQ3V7I7</accession>
<dbReference type="Proteomes" id="UP000635565">
    <property type="component" value="Unassembled WGS sequence"/>
</dbReference>
<dbReference type="EMBL" id="BNJJ01000001">
    <property type="protein sequence ID" value="GHO82092.1"/>
    <property type="molecule type" value="Genomic_DNA"/>
</dbReference>
<evidence type="ECO:0000313" key="2">
    <source>
        <dbReference type="EMBL" id="GHO82092.1"/>
    </source>
</evidence>
<reference evidence="2 3" key="1">
    <citation type="journal article" date="2021" name="Int. J. Syst. Evol. Microbiol.">
        <title>Reticulibacter mediterranei gen. nov., sp. nov., within the new family Reticulibacteraceae fam. nov., and Ktedonospora formicarum gen. nov., sp. nov., Ktedonobacter robiniae sp. nov., Dictyobacter formicarum sp. nov. and Dictyobacter arantiisoli sp. nov., belonging to the class Ktedonobacteria.</title>
        <authorList>
            <person name="Yabe S."/>
            <person name="Zheng Y."/>
            <person name="Wang C.M."/>
            <person name="Sakai Y."/>
            <person name="Abe K."/>
            <person name="Yokota A."/>
            <person name="Donadio S."/>
            <person name="Cavaletti L."/>
            <person name="Monciardini P."/>
        </authorList>
    </citation>
    <scope>NUCLEOTIDE SEQUENCE [LARGE SCALE GENOMIC DNA]</scope>
    <source>
        <strain evidence="2 3">SOSP1-9</strain>
    </source>
</reference>